<organism evidence="1">
    <name type="scientific">Oryza glumipatula</name>
    <dbReference type="NCBI Taxonomy" id="40148"/>
    <lineage>
        <taxon>Eukaryota</taxon>
        <taxon>Viridiplantae</taxon>
        <taxon>Streptophyta</taxon>
        <taxon>Embryophyta</taxon>
        <taxon>Tracheophyta</taxon>
        <taxon>Spermatophyta</taxon>
        <taxon>Magnoliopsida</taxon>
        <taxon>Liliopsida</taxon>
        <taxon>Poales</taxon>
        <taxon>Poaceae</taxon>
        <taxon>BOP clade</taxon>
        <taxon>Oryzoideae</taxon>
        <taxon>Oryzeae</taxon>
        <taxon>Oryzinae</taxon>
        <taxon>Oryza</taxon>
    </lineage>
</organism>
<dbReference type="eggNOG" id="ENOG502RY48">
    <property type="taxonomic scope" value="Eukaryota"/>
</dbReference>
<keyword evidence="2" id="KW-1185">Reference proteome</keyword>
<dbReference type="AlphaFoldDB" id="A0A0E0AB41"/>
<name>A0A0E0AB41_9ORYZ</name>
<dbReference type="EnsemblPlants" id="OGLUM06G20120.1">
    <property type="protein sequence ID" value="OGLUM06G20120.1"/>
    <property type="gene ID" value="OGLUM06G20120"/>
</dbReference>
<dbReference type="Gramene" id="OGLUM06G20120.1">
    <property type="protein sequence ID" value="OGLUM06G20120.1"/>
    <property type="gene ID" value="OGLUM06G20120"/>
</dbReference>
<dbReference type="InterPro" id="IPR004158">
    <property type="entry name" value="DUF247_pln"/>
</dbReference>
<proteinExistence type="predicted"/>
<accession>A0A0E0AB41</accession>
<protein>
    <submittedName>
        <fullName evidence="1">Uncharacterized protein</fullName>
    </submittedName>
</protein>
<sequence length="115" mass="12711">MPWQMPPATELQDAGVTFRAKRSPCSLVDATFSRRDGVLEIPTVENCAIPANLVAYEQNRGRWEMQRVASYVLLMSSVAAGGREQLLRRAVRRHEGVLRPELAGSLEPAPRHGSA</sequence>
<reference evidence="1" key="2">
    <citation type="submission" date="2018-05" db="EMBL/GenBank/DDBJ databases">
        <title>OgluRS3 (Oryza glumaepatula Reference Sequence Version 3).</title>
        <authorList>
            <person name="Zhang J."/>
            <person name="Kudrna D."/>
            <person name="Lee S."/>
            <person name="Talag J."/>
            <person name="Welchert J."/>
            <person name="Wing R.A."/>
        </authorList>
    </citation>
    <scope>NUCLEOTIDE SEQUENCE [LARGE SCALE GENOMIC DNA]</scope>
</reference>
<dbReference type="STRING" id="40148.A0A0E0AB41"/>
<dbReference type="HOGENOM" id="CLU_2112701_0_0_1"/>
<dbReference type="Proteomes" id="UP000026961">
    <property type="component" value="Chromosome 6"/>
</dbReference>
<evidence type="ECO:0000313" key="2">
    <source>
        <dbReference type="Proteomes" id="UP000026961"/>
    </source>
</evidence>
<evidence type="ECO:0000313" key="1">
    <source>
        <dbReference type="EnsemblPlants" id="OGLUM06G20120.1"/>
    </source>
</evidence>
<reference evidence="1" key="1">
    <citation type="submission" date="2015-04" db="UniProtKB">
        <authorList>
            <consortium name="EnsemblPlants"/>
        </authorList>
    </citation>
    <scope>IDENTIFICATION</scope>
</reference>
<dbReference type="Pfam" id="PF03140">
    <property type="entry name" value="DUF247"/>
    <property type="match status" value="1"/>
</dbReference>